<sequence>MYECDTCPRYFGSWPACRQHMDDKDHWAVFDCETCDEEFSSEEDADWHMSRYGHYAPKIPCETCERKFHTQHSADQHMDALGHWAPTWPCETCDQMFFSERAAERHMQDMNHYRHYCRDCDRRFQNENNLRMHLNSKIHRGQNITCPFCKTAFTTATGVAHHLERGSCPRAPSLNRKIIYKWIHSRDTQGIITKKMLEWHEDDSGDYSATRRAFNGKDWECYICHRKFNTVTALNQHLNSPVHKQKLYHCPNSTGGCGKEFTTIAALFNHWESESCGFMRFEKVQLQAQKIFDGNRMISV</sequence>
<dbReference type="STRING" id="1448318.A0A319DS47"/>
<evidence type="ECO:0000256" key="4">
    <source>
        <dbReference type="ARBA" id="ARBA00022833"/>
    </source>
</evidence>
<dbReference type="InterPro" id="IPR036236">
    <property type="entry name" value="Znf_C2H2_sf"/>
</dbReference>
<dbReference type="GO" id="GO:0008270">
    <property type="term" value="F:zinc ion binding"/>
    <property type="evidence" value="ECO:0007669"/>
    <property type="project" value="UniProtKB-KW"/>
</dbReference>
<feature type="domain" description="C2H2-type" evidence="6">
    <location>
        <begin position="115"/>
        <end position="144"/>
    </location>
</feature>
<evidence type="ECO:0000256" key="3">
    <source>
        <dbReference type="ARBA" id="ARBA00022771"/>
    </source>
</evidence>
<evidence type="ECO:0000259" key="6">
    <source>
        <dbReference type="PROSITE" id="PS50157"/>
    </source>
</evidence>
<dbReference type="Pfam" id="PF12171">
    <property type="entry name" value="zf-C2H2_jaz"/>
    <property type="match status" value="1"/>
</dbReference>
<evidence type="ECO:0000256" key="1">
    <source>
        <dbReference type="ARBA" id="ARBA00022723"/>
    </source>
</evidence>
<accession>A0A319DS47</accession>
<dbReference type="GO" id="GO:0005634">
    <property type="term" value="C:nucleus"/>
    <property type="evidence" value="ECO:0007669"/>
    <property type="project" value="TreeGrafter"/>
</dbReference>
<dbReference type="AlphaFoldDB" id="A0A319DS47"/>
<proteinExistence type="predicted"/>
<evidence type="ECO:0000313" key="8">
    <source>
        <dbReference type="Proteomes" id="UP000248423"/>
    </source>
</evidence>
<evidence type="ECO:0000313" key="7">
    <source>
        <dbReference type="EMBL" id="PYI00556.1"/>
    </source>
</evidence>
<keyword evidence="4" id="KW-0862">Zinc</keyword>
<dbReference type="OrthoDB" id="6077919at2759"/>
<dbReference type="SUPFAM" id="SSF57667">
    <property type="entry name" value="beta-beta-alpha zinc fingers"/>
    <property type="match status" value="3"/>
</dbReference>
<keyword evidence="8" id="KW-1185">Reference proteome</keyword>
<dbReference type="Pfam" id="PF12874">
    <property type="entry name" value="zf-met"/>
    <property type="match status" value="1"/>
</dbReference>
<evidence type="ECO:0000256" key="5">
    <source>
        <dbReference type="PROSITE-ProRule" id="PRU00042"/>
    </source>
</evidence>
<dbReference type="PANTHER" id="PTHR24409:SF356">
    <property type="entry name" value="C2H2 FINGER DOMAIN TRANSCRIPTION FACTOR (EUROFUNG)"/>
    <property type="match status" value="1"/>
</dbReference>
<dbReference type="Gene3D" id="3.30.160.60">
    <property type="entry name" value="Classic Zinc Finger"/>
    <property type="match status" value="4"/>
</dbReference>
<keyword evidence="2" id="KW-0677">Repeat</keyword>
<name>A0A319DS47_ASPSB</name>
<gene>
    <name evidence="7" type="ORF">BO78DRAFT_329737</name>
</gene>
<dbReference type="PROSITE" id="PS00028">
    <property type="entry name" value="ZINC_FINGER_C2H2_1"/>
    <property type="match status" value="5"/>
</dbReference>
<dbReference type="GO" id="GO:0000977">
    <property type="term" value="F:RNA polymerase II transcription regulatory region sequence-specific DNA binding"/>
    <property type="evidence" value="ECO:0007669"/>
    <property type="project" value="TreeGrafter"/>
</dbReference>
<dbReference type="GO" id="GO:0000981">
    <property type="term" value="F:DNA-binding transcription factor activity, RNA polymerase II-specific"/>
    <property type="evidence" value="ECO:0007669"/>
    <property type="project" value="TreeGrafter"/>
</dbReference>
<dbReference type="PANTHER" id="PTHR24409">
    <property type="entry name" value="ZINC FINGER PROTEIN 142"/>
    <property type="match status" value="1"/>
</dbReference>
<dbReference type="Proteomes" id="UP000248423">
    <property type="component" value="Unassembled WGS sequence"/>
</dbReference>
<dbReference type="InterPro" id="IPR022755">
    <property type="entry name" value="Znf_C2H2_jaz"/>
</dbReference>
<dbReference type="SMART" id="SM00355">
    <property type="entry name" value="ZnF_C2H2"/>
    <property type="match status" value="7"/>
</dbReference>
<dbReference type="EMBL" id="KZ826445">
    <property type="protein sequence ID" value="PYI00556.1"/>
    <property type="molecule type" value="Genomic_DNA"/>
</dbReference>
<dbReference type="InterPro" id="IPR013087">
    <property type="entry name" value="Znf_C2H2_type"/>
</dbReference>
<keyword evidence="1" id="KW-0479">Metal-binding</keyword>
<dbReference type="VEuPathDB" id="FungiDB:BO78DRAFT_329737"/>
<feature type="domain" description="C2H2-type" evidence="6">
    <location>
        <begin position="219"/>
        <end position="243"/>
    </location>
</feature>
<organism evidence="7 8">
    <name type="scientific">Aspergillus sclerotiicarbonarius (strain CBS 121057 / IBT 28362)</name>
    <dbReference type="NCBI Taxonomy" id="1448318"/>
    <lineage>
        <taxon>Eukaryota</taxon>
        <taxon>Fungi</taxon>
        <taxon>Dikarya</taxon>
        <taxon>Ascomycota</taxon>
        <taxon>Pezizomycotina</taxon>
        <taxon>Eurotiomycetes</taxon>
        <taxon>Eurotiomycetidae</taxon>
        <taxon>Eurotiales</taxon>
        <taxon>Aspergillaceae</taxon>
        <taxon>Aspergillus</taxon>
        <taxon>Aspergillus subgen. Circumdati</taxon>
    </lineage>
</organism>
<protein>
    <recommendedName>
        <fullName evidence="6">C2H2-type domain-containing protein</fullName>
    </recommendedName>
</protein>
<reference evidence="7 8" key="1">
    <citation type="submission" date="2018-02" db="EMBL/GenBank/DDBJ databases">
        <title>The genomes of Aspergillus section Nigri reveals drivers in fungal speciation.</title>
        <authorList>
            <consortium name="DOE Joint Genome Institute"/>
            <person name="Vesth T.C."/>
            <person name="Nybo J."/>
            <person name="Theobald S."/>
            <person name="Brandl J."/>
            <person name="Frisvad J.C."/>
            <person name="Nielsen K.F."/>
            <person name="Lyhne E.K."/>
            <person name="Kogle M.E."/>
            <person name="Kuo A."/>
            <person name="Riley R."/>
            <person name="Clum A."/>
            <person name="Nolan M."/>
            <person name="Lipzen A."/>
            <person name="Salamov A."/>
            <person name="Henrissat B."/>
            <person name="Wiebenga A."/>
            <person name="De vries R.P."/>
            <person name="Grigoriev I.V."/>
            <person name="Mortensen U.H."/>
            <person name="Andersen M.R."/>
            <person name="Baker S.E."/>
        </authorList>
    </citation>
    <scope>NUCLEOTIDE SEQUENCE [LARGE SCALE GENOMIC DNA]</scope>
    <source>
        <strain evidence="7 8">CBS 121057</strain>
    </source>
</reference>
<keyword evidence="3 5" id="KW-0863">Zinc-finger</keyword>
<dbReference type="PROSITE" id="PS50157">
    <property type="entry name" value="ZINC_FINGER_C2H2_2"/>
    <property type="match status" value="2"/>
</dbReference>
<evidence type="ECO:0000256" key="2">
    <source>
        <dbReference type="ARBA" id="ARBA00022737"/>
    </source>
</evidence>